<gene>
    <name evidence="2" type="ORF">RHSIM_Rhsim09G0123300</name>
</gene>
<comment type="caution">
    <text evidence="2">The sequence shown here is derived from an EMBL/GenBank/DDBJ whole genome shotgun (WGS) entry which is preliminary data.</text>
</comment>
<feature type="region of interest" description="Disordered" evidence="1">
    <location>
        <begin position="1"/>
        <end position="23"/>
    </location>
</feature>
<dbReference type="EMBL" id="WJXA01000009">
    <property type="protein sequence ID" value="KAF7132957.1"/>
    <property type="molecule type" value="Genomic_DNA"/>
</dbReference>
<evidence type="ECO:0000313" key="3">
    <source>
        <dbReference type="Proteomes" id="UP000626092"/>
    </source>
</evidence>
<reference evidence="2" key="1">
    <citation type="submission" date="2019-11" db="EMBL/GenBank/DDBJ databases">
        <authorList>
            <person name="Liu Y."/>
            <person name="Hou J."/>
            <person name="Li T.-Q."/>
            <person name="Guan C.-H."/>
            <person name="Wu X."/>
            <person name="Wu H.-Z."/>
            <person name="Ling F."/>
            <person name="Zhang R."/>
            <person name="Shi X.-G."/>
            <person name="Ren J.-P."/>
            <person name="Chen E.-F."/>
            <person name="Sun J.-M."/>
        </authorList>
    </citation>
    <scope>NUCLEOTIDE SEQUENCE</scope>
    <source>
        <strain evidence="2">Adult_tree_wgs_1</strain>
        <tissue evidence="2">Leaves</tissue>
    </source>
</reference>
<feature type="compositionally biased region" description="Polar residues" evidence="1">
    <location>
        <begin position="1"/>
        <end position="17"/>
    </location>
</feature>
<sequence length="165" mass="17414">MGNTESNESNTAGSSEDNSARRRRENIAAAVDAATTVAAVVAAGWAAAKLLSSSASEDENTNERGKMMEAAGSSRGGYPIPNQAAGRFESHQIPRIKFEDFPSDSVMEMEAKGEQRENEVIPSSDESRSVGDDHHLVLSGVWIGLISQAIGSSSPLKVGCDALDF</sequence>
<protein>
    <submittedName>
        <fullName evidence="2">Uncharacterized protein</fullName>
    </submittedName>
</protein>
<proteinExistence type="predicted"/>
<accession>A0A834GIS5</accession>
<keyword evidence="3" id="KW-1185">Reference proteome</keyword>
<dbReference type="AlphaFoldDB" id="A0A834GIS5"/>
<name>A0A834GIS5_RHOSS</name>
<evidence type="ECO:0000256" key="1">
    <source>
        <dbReference type="SAM" id="MobiDB-lite"/>
    </source>
</evidence>
<evidence type="ECO:0000313" key="2">
    <source>
        <dbReference type="EMBL" id="KAF7132957.1"/>
    </source>
</evidence>
<feature type="region of interest" description="Disordered" evidence="1">
    <location>
        <begin position="52"/>
        <end position="91"/>
    </location>
</feature>
<dbReference type="Proteomes" id="UP000626092">
    <property type="component" value="Unassembled WGS sequence"/>
</dbReference>
<dbReference type="OrthoDB" id="10420617at2759"/>
<organism evidence="2 3">
    <name type="scientific">Rhododendron simsii</name>
    <name type="common">Sims's rhododendron</name>
    <dbReference type="NCBI Taxonomy" id="118357"/>
    <lineage>
        <taxon>Eukaryota</taxon>
        <taxon>Viridiplantae</taxon>
        <taxon>Streptophyta</taxon>
        <taxon>Embryophyta</taxon>
        <taxon>Tracheophyta</taxon>
        <taxon>Spermatophyta</taxon>
        <taxon>Magnoliopsida</taxon>
        <taxon>eudicotyledons</taxon>
        <taxon>Gunneridae</taxon>
        <taxon>Pentapetalae</taxon>
        <taxon>asterids</taxon>
        <taxon>Ericales</taxon>
        <taxon>Ericaceae</taxon>
        <taxon>Ericoideae</taxon>
        <taxon>Rhodoreae</taxon>
        <taxon>Rhododendron</taxon>
    </lineage>
</organism>